<evidence type="ECO:0000256" key="14">
    <source>
        <dbReference type="ARBA" id="ARBA00068265"/>
    </source>
</evidence>
<dbReference type="OrthoDB" id="8118055at2759"/>
<keyword evidence="11 17" id="KW-0472">Membrane</keyword>
<evidence type="ECO:0000256" key="9">
    <source>
        <dbReference type="ARBA" id="ARBA00022968"/>
    </source>
</evidence>
<comment type="function">
    <text evidence="13">Extracts misfolded glycoproteins, but not glycoproteins undergoing productive folding, from the calnexin cycle. It is directly involved in endoplasmic reticulum-associated degradation (ERAD) and targets misfolded glycoproteins for degradation in an N-glycan-independent manner, probably by forming a complex with SEL1L. It has low mannosidase activity, catalyzing mannose trimming from Man8GlcNAc2 to Man7GlcNAc2.</text>
</comment>
<evidence type="ECO:0000256" key="17">
    <source>
        <dbReference type="PROSITE-ProRule" id="PRU00282"/>
    </source>
</evidence>
<evidence type="ECO:0000256" key="2">
    <source>
        <dbReference type="ARBA" id="ARBA00004648"/>
    </source>
</evidence>
<organism evidence="19 20">
    <name type="scientific">Diploscapter pachys</name>
    <dbReference type="NCBI Taxonomy" id="2018661"/>
    <lineage>
        <taxon>Eukaryota</taxon>
        <taxon>Metazoa</taxon>
        <taxon>Ecdysozoa</taxon>
        <taxon>Nematoda</taxon>
        <taxon>Chromadorea</taxon>
        <taxon>Rhabditida</taxon>
        <taxon>Rhabditina</taxon>
        <taxon>Rhabditomorpha</taxon>
        <taxon>Rhabditoidea</taxon>
        <taxon>Rhabditidae</taxon>
        <taxon>Diploscapter</taxon>
    </lineage>
</organism>
<dbReference type="GO" id="GO:0005743">
    <property type="term" value="C:mitochondrial inner membrane"/>
    <property type="evidence" value="ECO:0007669"/>
    <property type="project" value="InterPro"/>
</dbReference>
<dbReference type="GO" id="GO:0004571">
    <property type="term" value="F:mannosyl-oligosaccharide 1,2-alpha-mannosidase activity"/>
    <property type="evidence" value="ECO:0007669"/>
    <property type="project" value="InterPro"/>
</dbReference>
<dbReference type="PROSITE" id="PS50920">
    <property type="entry name" value="SOLCAR"/>
    <property type="match status" value="3"/>
</dbReference>
<keyword evidence="20" id="KW-1185">Reference proteome</keyword>
<reference evidence="19 20" key="1">
    <citation type="journal article" date="2017" name="Curr. Biol.">
        <title>Genome architecture and evolution of a unichromosomal asexual nematode.</title>
        <authorList>
            <person name="Fradin H."/>
            <person name="Zegar C."/>
            <person name="Gutwein M."/>
            <person name="Lucas J."/>
            <person name="Kovtun M."/>
            <person name="Corcoran D."/>
            <person name="Baugh L.R."/>
            <person name="Kiontke K."/>
            <person name="Gunsalus K."/>
            <person name="Fitch D.H."/>
            <person name="Piano F."/>
        </authorList>
    </citation>
    <scope>NUCLEOTIDE SEQUENCE [LARGE SCALE GENOMIC DNA]</scope>
    <source>
        <strain evidence="19">PF1309</strain>
    </source>
</reference>
<dbReference type="InterPro" id="IPR023395">
    <property type="entry name" value="MCP_dom_sf"/>
</dbReference>
<evidence type="ECO:0000256" key="10">
    <source>
        <dbReference type="ARBA" id="ARBA00022989"/>
    </source>
</evidence>
<dbReference type="PRINTS" id="PR00926">
    <property type="entry name" value="MITOCARRIER"/>
</dbReference>
<evidence type="ECO:0000256" key="11">
    <source>
        <dbReference type="ARBA" id="ARBA00023136"/>
    </source>
</evidence>
<keyword evidence="9" id="KW-0735">Signal-anchor</keyword>
<dbReference type="Pfam" id="PF00153">
    <property type="entry name" value="Mito_carr"/>
    <property type="match status" value="3"/>
</dbReference>
<evidence type="ECO:0000313" key="20">
    <source>
        <dbReference type="Proteomes" id="UP000218231"/>
    </source>
</evidence>
<dbReference type="SUPFAM" id="SSF48225">
    <property type="entry name" value="Seven-hairpin glycosidases"/>
    <property type="match status" value="1"/>
</dbReference>
<evidence type="ECO:0000313" key="19">
    <source>
        <dbReference type="EMBL" id="PAV89779.1"/>
    </source>
</evidence>
<dbReference type="InterPro" id="IPR018108">
    <property type="entry name" value="MCP_transmembrane"/>
</dbReference>
<dbReference type="InterPro" id="IPR044674">
    <property type="entry name" value="EDEM1/2/3"/>
</dbReference>
<dbReference type="GO" id="GO:1990544">
    <property type="term" value="P:mitochondrial ATP transmembrane transport"/>
    <property type="evidence" value="ECO:0007669"/>
    <property type="project" value="InterPro"/>
</dbReference>
<dbReference type="AlphaFoldDB" id="A0A2A2LUC4"/>
<feature type="binding site" evidence="16">
    <location>
        <position position="894"/>
    </location>
    <ligand>
        <name>Ca(2+)</name>
        <dbReference type="ChEBI" id="CHEBI:29108"/>
    </ligand>
</feature>
<gene>
    <name evidence="19" type="ORF">WR25_22433</name>
</gene>
<evidence type="ECO:0000256" key="13">
    <source>
        <dbReference type="ARBA" id="ARBA00060207"/>
    </source>
</evidence>
<evidence type="ECO:0000256" key="8">
    <source>
        <dbReference type="ARBA" id="ARBA00022824"/>
    </source>
</evidence>
<dbReference type="Pfam" id="PF01532">
    <property type="entry name" value="Glyco_hydro_47"/>
    <property type="match status" value="1"/>
</dbReference>
<feature type="repeat" description="Solcar" evidence="17">
    <location>
        <begin position="114"/>
        <end position="206"/>
    </location>
</feature>
<keyword evidence="5" id="KW-0813">Transport</keyword>
<comment type="subcellular location">
    <subcellularLocation>
        <location evidence="2">Endoplasmic reticulum membrane</location>
        <topology evidence="2">Single-pass type II membrane protein</topology>
    </subcellularLocation>
    <subcellularLocation>
        <location evidence="1">Membrane</location>
        <topology evidence="1">Multi-pass membrane protein</topology>
    </subcellularLocation>
</comment>
<proteinExistence type="inferred from homology"/>
<dbReference type="InterPro" id="IPR036026">
    <property type="entry name" value="Seven-hairpin_glycosidases"/>
</dbReference>
<evidence type="ECO:0000256" key="3">
    <source>
        <dbReference type="ARBA" id="ARBA00006375"/>
    </source>
</evidence>
<keyword evidence="8" id="KW-0256">Endoplasmic reticulum</keyword>
<keyword evidence="6 17" id="KW-0812">Transmembrane</keyword>
<dbReference type="InterPro" id="IPR001382">
    <property type="entry name" value="Glyco_hydro_47"/>
</dbReference>
<evidence type="ECO:0000256" key="18">
    <source>
        <dbReference type="SAM" id="Phobius"/>
    </source>
</evidence>
<dbReference type="InterPro" id="IPR002113">
    <property type="entry name" value="ADT_euk_type"/>
</dbReference>
<keyword evidence="10 18" id="KW-1133">Transmembrane helix</keyword>
<dbReference type="EMBL" id="LIAE01006431">
    <property type="protein sequence ID" value="PAV89779.1"/>
    <property type="molecule type" value="Genomic_DNA"/>
</dbReference>
<feature type="active site" evidence="15">
    <location>
        <position position="685"/>
    </location>
</feature>
<dbReference type="GO" id="GO:0005789">
    <property type="term" value="C:endoplasmic reticulum membrane"/>
    <property type="evidence" value="ECO:0007669"/>
    <property type="project" value="UniProtKB-SubCell"/>
</dbReference>
<keyword evidence="16" id="KW-0479">Metal-binding</keyword>
<keyword evidence="7" id="KW-0677">Repeat</keyword>
<dbReference type="GO" id="GO:0005471">
    <property type="term" value="F:ATP:ADP antiporter activity"/>
    <property type="evidence" value="ECO:0007669"/>
    <property type="project" value="InterPro"/>
</dbReference>
<dbReference type="Gene3D" id="1.50.40.10">
    <property type="entry name" value="Mitochondrial carrier domain"/>
    <property type="match status" value="1"/>
</dbReference>
<feature type="active site" description="Proton donor" evidence="15">
    <location>
        <position position="540"/>
    </location>
</feature>
<accession>A0A2A2LUC4</accession>
<dbReference type="PANTHER" id="PTHR45679">
    <property type="entry name" value="ER DEGRADATION-ENHANCING ALPHA-MANNOSIDASE-LIKE PROTEIN 2"/>
    <property type="match status" value="1"/>
</dbReference>
<dbReference type="SUPFAM" id="SSF103506">
    <property type="entry name" value="Mitochondrial carrier"/>
    <property type="match status" value="1"/>
</dbReference>
<dbReference type="GO" id="GO:0140021">
    <property type="term" value="P:mitochondrial ADP transmembrane transport"/>
    <property type="evidence" value="ECO:0007669"/>
    <property type="project" value="InterPro"/>
</dbReference>
<protein>
    <recommendedName>
        <fullName evidence="14">ER degradation-enhancing alpha-mannosidase-like protein 1</fullName>
    </recommendedName>
</protein>
<evidence type="ECO:0000256" key="15">
    <source>
        <dbReference type="PIRSR" id="PIRSR601382-1"/>
    </source>
</evidence>
<dbReference type="GO" id="GO:0005509">
    <property type="term" value="F:calcium ion binding"/>
    <property type="evidence" value="ECO:0007669"/>
    <property type="project" value="InterPro"/>
</dbReference>
<dbReference type="GO" id="GO:0044322">
    <property type="term" value="C:endoplasmic reticulum quality control compartment"/>
    <property type="evidence" value="ECO:0007669"/>
    <property type="project" value="GOC"/>
</dbReference>
<dbReference type="Proteomes" id="UP000218231">
    <property type="component" value="Unassembled WGS sequence"/>
</dbReference>
<keyword evidence="12" id="KW-0325">Glycoprotein</keyword>
<name>A0A2A2LUC4_9BILA</name>
<comment type="caution">
    <text evidence="19">The sequence shown here is derived from an EMBL/GenBank/DDBJ whole genome shotgun (WGS) entry which is preliminary data.</text>
</comment>
<dbReference type="InterPro" id="IPR012341">
    <property type="entry name" value="6hp_glycosidase-like_sf"/>
</dbReference>
<dbReference type="PRINTS" id="PR00927">
    <property type="entry name" value="ADPTRNSLCASE"/>
</dbReference>
<feature type="repeat" description="Solcar" evidence="17">
    <location>
        <begin position="321"/>
        <end position="402"/>
    </location>
</feature>
<evidence type="ECO:0000256" key="7">
    <source>
        <dbReference type="ARBA" id="ARBA00022737"/>
    </source>
</evidence>
<evidence type="ECO:0000256" key="4">
    <source>
        <dbReference type="ARBA" id="ARBA00007658"/>
    </source>
</evidence>
<dbReference type="PANTHER" id="PTHR45679:SF5">
    <property type="entry name" value="ER DEGRADATION-ENHANCING ALPHA-MANNOSIDASE-LIKE PROTEIN 1"/>
    <property type="match status" value="1"/>
</dbReference>
<dbReference type="Gene3D" id="1.50.10.10">
    <property type="match status" value="1"/>
</dbReference>
<sequence length="948" mass="106655">MLVSLGNSEASVSKVPEVDAVASLEIVEFTAQGRTIESLHLFLALGPSAIDARRATNCHRITVNLGATSLTSSEDSEAVTTSAGNGTAGLDLQILPPSTQMDVTSTVRRRDGGTKFMVDLLIGGTSASLSKTVVAPLERIKLLLQVQNSHRELLAQKPYNGILDAALRVSKEQGVSSFWRGNFTNVVRYFPTQALNFAFNDFYKSIFLKNVSRDTSFWKYTGLSLFSGGLAGSTSLCFVYPLDFVRTRLSVDIGKSKESRAYTGIVDCLVKTVKNEGFTGIYKGFPISIQTYFIYRAVYFGLYDTIRHFLVKDRRDMPFYGSFAIAQFVSIISGYITYPWDTVRRRMMIKDTLTTGRAIQVAKTIIKNEGIKVLYKGAVANILRTSGGALIQNARKLAWIVFGLTFFATISSQHQKIPYRTRNPFLLTPGERRLSSFSQEEMLDARNEAREMFYFGYENYMSHAFPLDELDPIHCTGRGPDYKNPANININDVLGDYSLTLLDSLDSLVVFGDSEEFKRAVKLAIRTVNFDKNTTVQVFEATIRVIGSLLSAHLIVSDKSRTLGDFYMEDYNGELLSMAHELASRLMPAFDGSRTGIPYTRVNLRFGILPDTINETCTAGAGSLLLEFGILSRLLKDHTYEHAARRINEKLWQLRDPITGLLGNLLNIQTGKWVGHLSGLGAGLDSFFEYLLKAYIMFGEKRDLQLFNEAYASILDNMRRGRSSCSLEDGEPPLFVNVDARDGSTTNTWIDSLQASFAGVLLLAGDVDEAVCQHAVYYAIWKKYGVLPERFNWHLKSPDVSFYPLRPEFVESTYLLYVATKNPFYLHVGREILDSLNSNTRVKCGFATVHDVRDYSLEDRMESFFLAETMKYLYLLFDEKNPVNVHQERLLFSTEGHIFPIDRRFRDVGPDFHFKTPKKQVVRKQIVNQSPLTIILGRNEGRVFKNSN</sequence>
<dbReference type="GO" id="GO:0005975">
    <property type="term" value="P:carbohydrate metabolic process"/>
    <property type="evidence" value="ECO:0007669"/>
    <property type="project" value="InterPro"/>
</dbReference>
<dbReference type="FunFam" id="1.50.10.10:FF:000016">
    <property type="entry name" value="alpha-1,2-Mannosidase"/>
    <property type="match status" value="1"/>
</dbReference>
<feature type="repeat" description="Solcar" evidence="17">
    <location>
        <begin position="219"/>
        <end position="309"/>
    </location>
</feature>
<feature type="active site" description="Proton donor" evidence="15">
    <location>
        <position position="789"/>
    </location>
</feature>
<comment type="cofactor">
    <cofactor evidence="16">
        <name>Ca(2+)</name>
        <dbReference type="ChEBI" id="CHEBI:29108"/>
    </cofactor>
</comment>
<evidence type="ECO:0000256" key="16">
    <source>
        <dbReference type="PIRSR" id="PIRSR601382-2"/>
    </source>
</evidence>
<dbReference type="STRING" id="2018661.A0A2A2LUC4"/>
<evidence type="ECO:0000256" key="5">
    <source>
        <dbReference type="ARBA" id="ARBA00022448"/>
    </source>
</evidence>
<feature type="transmembrane region" description="Helical" evidence="18">
    <location>
        <begin position="317"/>
        <end position="338"/>
    </location>
</feature>
<dbReference type="GO" id="GO:1904380">
    <property type="term" value="P:endoplasmic reticulum mannose trimming"/>
    <property type="evidence" value="ECO:0007669"/>
    <property type="project" value="InterPro"/>
</dbReference>
<evidence type="ECO:0000256" key="1">
    <source>
        <dbReference type="ARBA" id="ARBA00004141"/>
    </source>
</evidence>
<evidence type="ECO:0000256" key="12">
    <source>
        <dbReference type="ARBA" id="ARBA00023180"/>
    </source>
</evidence>
<evidence type="ECO:0000256" key="6">
    <source>
        <dbReference type="ARBA" id="ARBA00022692"/>
    </source>
</evidence>
<comment type="similarity">
    <text evidence="4">Belongs to the glycosyl hydrolase 47 family.</text>
</comment>
<feature type="active site" evidence="15">
    <location>
        <position position="808"/>
    </location>
</feature>
<dbReference type="InterPro" id="IPR002067">
    <property type="entry name" value="MCP"/>
</dbReference>
<comment type="similarity">
    <text evidence="3">Belongs to the mitochondrial carrier (TC 2.A.29) family.</text>
</comment>
<keyword evidence="16" id="KW-0106">Calcium</keyword>